<organism evidence="1 2">
    <name type="scientific">Oceanidesulfovibrio marinus</name>
    <dbReference type="NCBI Taxonomy" id="370038"/>
    <lineage>
        <taxon>Bacteria</taxon>
        <taxon>Pseudomonadati</taxon>
        <taxon>Thermodesulfobacteriota</taxon>
        <taxon>Desulfovibrionia</taxon>
        <taxon>Desulfovibrionales</taxon>
        <taxon>Desulfovibrionaceae</taxon>
        <taxon>Oceanidesulfovibrio</taxon>
    </lineage>
</organism>
<dbReference type="EMBL" id="QMIF01000353">
    <property type="protein sequence ID" value="TVM23756.1"/>
    <property type="molecule type" value="Genomic_DNA"/>
</dbReference>
<gene>
    <name evidence="1" type="ORF">DQK91_23535</name>
</gene>
<dbReference type="Proteomes" id="UP000434052">
    <property type="component" value="Unassembled WGS sequence"/>
</dbReference>
<evidence type="ECO:0000313" key="2">
    <source>
        <dbReference type="Proteomes" id="UP000434052"/>
    </source>
</evidence>
<accession>A0A6P1ZA11</accession>
<dbReference type="Gene3D" id="1.10.287.470">
    <property type="entry name" value="Helix hairpin bin"/>
    <property type="match status" value="1"/>
</dbReference>
<comment type="caution">
    <text evidence="1">The sequence shown here is derived from an EMBL/GenBank/DDBJ whole genome shotgun (WGS) entry which is preliminary data.</text>
</comment>
<dbReference type="OrthoDB" id="9784484at2"/>
<dbReference type="SUPFAM" id="SSF111369">
    <property type="entry name" value="HlyD-like secretion proteins"/>
    <property type="match status" value="1"/>
</dbReference>
<sequence length="57" mass="6389">TVNLHFRVGYLVDKGQLIAAIDDREIQAQLEQTQADLHKANAKAPYTQRTIGLERGL</sequence>
<reference evidence="1 2" key="1">
    <citation type="submission" date="2018-06" db="EMBL/GenBank/DDBJ databases">
        <title>Complete genome of Desulfovibrio marinus P48SEP.</title>
        <authorList>
            <person name="Crispim J.S."/>
            <person name="Vidigal P.M.P."/>
            <person name="Silva L.C.F."/>
            <person name="Araujo L.C."/>
            <person name="Laguardia C.N."/>
            <person name="Dias R.S."/>
            <person name="Sousa M.P."/>
            <person name="Paula S.O."/>
            <person name="Silva C."/>
        </authorList>
    </citation>
    <scope>NUCLEOTIDE SEQUENCE [LARGE SCALE GENOMIC DNA]</scope>
    <source>
        <strain evidence="1 2">P48SEP</strain>
    </source>
</reference>
<evidence type="ECO:0000313" key="1">
    <source>
        <dbReference type="EMBL" id="TVM23756.1"/>
    </source>
</evidence>
<dbReference type="AlphaFoldDB" id="A0A6P1ZA11"/>
<proteinExistence type="predicted"/>
<protein>
    <submittedName>
        <fullName evidence="1">NHLP bacteriocin system secretion protein</fullName>
    </submittedName>
</protein>
<feature type="non-terminal residue" evidence="1">
    <location>
        <position position="1"/>
    </location>
</feature>
<name>A0A6P1ZA11_9BACT</name>
<dbReference type="Gene3D" id="2.40.50.100">
    <property type="match status" value="1"/>
</dbReference>